<sequence>MHSTRNDSAMPRRWRARALASLGASVLAAGLIPVAAQAATAPVPGGPGDALDHPYRHGVVQTLGASVPNLGLNNLQYGGGTGGVGVTTGAPKVYLVFWGSQWGTAGTDAKGNTTLSGDPQATAPILQGFFKGLGTGSETWSGVMTQYCQGVTQGSTTCPAGSAHVGYPTGGALAGVWADTSAAAPAQATGNQIGAEAVRAAGHFGNTTAASNRNVQYVVLSPTGTKPDGFNTPTSQFCAWHDYTGDATLSGGAVSSPYGPLAFTNEPYVTDMGSSCGANFVNSGPGGVTDGVTIVEGHEYAETITDQFPAGGWTDLTGYENGDKCAWISSGQGASANITLSTGTFPVQSTWSNDFNSGQGGCEIGHATVS</sequence>
<keyword evidence="1" id="KW-0732">Signal</keyword>
<proteinExistence type="predicted"/>
<dbReference type="AlphaFoldDB" id="A0A542ZKV7"/>
<comment type="caution">
    <text evidence="2">The sequence shown here is derived from an EMBL/GenBank/DDBJ whole genome shotgun (WGS) entry which is preliminary data.</text>
</comment>
<evidence type="ECO:0008006" key="4">
    <source>
        <dbReference type="Google" id="ProtNLM"/>
    </source>
</evidence>
<feature type="signal peptide" evidence="1">
    <location>
        <begin position="1"/>
        <end position="38"/>
    </location>
</feature>
<accession>A0A542ZKV7</accession>
<evidence type="ECO:0000313" key="3">
    <source>
        <dbReference type="Proteomes" id="UP000319514"/>
    </source>
</evidence>
<evidence type="ECO:0000256" key="1">
    <source>
        <dbReference type="SAM" id="SignalP"/>
    </source>
</evidence>
<dbReference type="EMBL" id="VFOQ01000001">
    <property type="protein sequence ID" value="TQL60929.1"/>
    <property type="molecule type" value="Genomic_DNA"/>
</dbReference>
<name>A0A542ZKV7_9MICO</name>
<reference evidence="2 3" key="1">
    <citation type="submission" date="2019-06" db="EMBL/GenBank/DDBJ databases">
        <title>Sequencing the genomes of 1000 actinobacteria strains.</title>
        <authorList>
            <person name="Klenk H.-P."/>
        </authorList>
    </citation>
    <scope>NUCLEOTIDE SEQUENCE [LARGE SCALE GENOMIC DNA]</scope>
    <source>
        <strain evidence="2 3">DSM 18082</strain>
    </source>
</reference>
<protein>
    <recommendedName>
        <fullName evidence="4">Serine protease</fullName>
    </recommendedName>
</protein>
<feature type="chain" id="PRO_5022047899" description="Serine protease" evidence="1">
    <location>
        <begin position="39"/>
        <end position="370"/>
    </location>
</feature>
<gene>
    <name evidence="2" type="ORF">FB474_2329</name>
</gene>
<keyword evidence="3" id="KW-1185">Reference proteome</keyword>
<dbReference type="Proteomes" id="UP000319514">
    <property type="component" value="Unassembled WGS sequence"/>
</dbReference>
<evidence type="ECO:0000313" key="2">
    <source>
        <dbReference type="EMBL" id="TQL60929.1"/>
    </source>
</evidence>
<organism evidence="2 3">
    <name type="scientific">Oryzihumus leptocrescens</name>
    <dbReference type="NCBI Taxonomy" id="297536"/>
    <lineage>
        <taxon>Bacteria</taxon>
        <taxon>Bacillati</taxon>
        <taxon>Actinomycetota</taxon>
        <taxon>Actinomycetes</taxon>
        <taxon>Micrococcales</taxon>
        <taxon>Intrasporangiaceae</taxon>
        <taxon>Oryzihumus</taxon>
    </lineage>
</organism>